<evidence type="ECO:0000256" key="6">
    <source>
        <dbReference type="ARBA" id="ARBA00022989"/>
    </source>
</evidence>
<reference evidence="11" key="1">
    <citation type="submission" date="2015-12" db="EMBL/GenBank/DDBJ databases">
        <title>De novo transcriptome assembly of four potential Pierce s Disease insect vectors from Arizona vineyards.</title>
        <authorList>
            <person name="Tassone E.E."/>
        </authorList>
    </citation>
    <scope>NUCLEOTIDE SEQUENCE</scope>
</reference>
<dbReference type="SUPFAM" id="SSF52540">
    <property type="entry name" value="P-loop containing nucleoside triphosphate hydrolases"/>
    <property type="match status" value="1"/>
</dbReference>
<dbReference type="PANTHER" id="PTHR14647:SF87">
    <property type="entry name" value="PUTATIVE-RELATED"/>
    <property type="match status" value="1"/>
</dbReference>
<keyword evidence="5" id="KW-0735">Signal-anchor</keyword>
<evidence type="ECO:0000313" key="12">
    <source>
        <dbReference type="EMBL" id="JAS35523.1"/>
    </source>
</evidence>
<accession>A0A1B6DV05</accession>
<dbReference type="Pfam" id="PF06990">
    <property type="entry name" value="Gal-3-0_sulfotr"/>
    <property type="match status" value="1"/>
</dbReference>
<dbReference type="Gene3D" id="3.40.50.300">
    <property type="entry name" value="P-loop containing nucleotide triphosphate hydrolases"/>
    <property type="match status" value="1"/>
</dbReference>
<evidence type="ECO:0000256" key="8">
    <source>
        <dbReference type="ARBA" id="ARBA00023136"/>
    </source>
</evidence>
<evidence type="ECO:0000256" key="10">
    <source>
        <dbReference type="SAM" id="Phobius"/>
    </source>
</evidence>
<proteinExistence type="inferred from homology"/>
<evidence type="ECO:0008006" key="13">
    <source>
        <dbReference type="Google" id="ProtNLM"/>
    </source>
</evidence>
<dbReference type="InterPro" id="IPR009729">
    <property type="entry name" value="Gal-3-0_sulfotransfrase"/>
</dbReference>
<evidence type="ECO:0000256" key="5">
    <source>
        <dbReference type="ARBA" id="ARBA00022968"/>
    </source>
</evidence>
<name>A0A1B6DV05_9HEMI</name>
<dbReference type="AlphaFoldDB" id="A0A1B6DV05"/>
<feature type="transmembrane region" description="Helical" evidence="10">
    <location>
        <begin position="5"/>
        <end position="26"/>
    </location>
</feature>
<dbReference type="GO" id="GO:0001733">
    <property type="term" value="F:galactosylceramide sulfotransferase activity"/>
    <property type="evidence" value="ECO:0007669"/>
    <property type="project" value="InterPro"/>
</dbReference>
<dbReference type="GO" id="GO:0009247">
    <property type="term" value="P:glycolipid biosynthetic process"/>
    <property type="evidence" value="ECO:0007669"/>
    <property type="project" value="InterPro"/>
</dbReference>
<evidence type="ECO:0000256" key="2">
    <source>
        <dbReference type="ARBA" id="ARBA00008124"/>
    </source>
</evidence>
<evidence type="ECO:0000256" key="3">
    <source>
        <dbReference type="ARBA" id="ARBA00022679"/>
    </source>
</evidence>
<keyword evidence="3" id="KW-0808">Transferase</keyword>
<dbReference type="EMBL" id="GEDC01001775">
    <property type="protein sequence ID" value="JAS35523.1"/>
    <property type="molecule type" value="Transcribed_RNA"/>
</dbReference>
<keyword evidence="6 10" id="KW-1133">Transmembrane helix</keyword>
<dbReference type="GO" id="GO:0000139">
    <property type="term" value="C:Golgi membrane"/>
    <property type="evidence" value="ECO:0007669"/>
    <property type="project" value="UniProtKB-SubCell"/>
</dbReference>
<comment type="subcellular location">
    <subcellularLocation>
        <location evidence="1">Golgi apparatus membrane</location>
        <topology evidence="1">Single-pass type II membrane protein</topology>
    </subcellularLocation>
</comment>
<organism evidence="11">
    <name type="scientific">Clastoptera arizonana</name>
    <name type="common">Arizona spittle bug</name>
    <dbReference type="NCBI Taxonomy" id="38151"/>
    <lineage>
        <taxon>Eukaryota</taxon>
        <taxon>Metazoa</taxon>
        <taxon>Ecdysozoa</taxon>
        <taxon>Arthropoda</taxon>
        <taxon>Hexapoda</taxon>
        <taxon>Insecta</taxon>
        <taxon>Pterygota</taxon>
        <taxon>Neoptera</taxon>
        <taxon>Paraneoptera</taxon>
        <taxon>Hemiptera</taxon>
        <taxon>Auchenorrhyncha</taxon>
        <taxon>Cercopoidea</taxon>
        <taxon>Clastopteridae</taxon>
        <taxon>Clastoptera</taxon>
    </lineage>
</organism>
<keyword evidence="4 10" id="KW-0812">Transmembrane</keyword>
<protein>
    <recommendedName>
        <fullName evidence="13">Sulfotransferase domain-containing protein</fullName>
    </recommendedName>
</protein>
<dbReference type="InterPro" id="IPR027417">
    <property type="entry name" value="P-loop_NTPase"/>
</dbReference>
<evidence type="ECO:0000256" key="4">
    <source>
        <dbReference type="ARBA" id="ARBA00022692"/>
    </source>
</evidence>
<evidence type="ECO:0000256" key="9">
    <source>
        <dbReference type="ARBA" id="ARBA00023180"/>
    </source>
</evidence>
<dbReference type="PANTHER" id="PTHR14647">
    <property type="entry name" value="GALACTOSE-3-O-SULFOTRANSFERASE"/>
    <property type="match status" value="1"/>
</dbReference>
<gene>
    <name evidence="11" type="ORF">g.17040</name>
    <name evidence="12" type="ORF">g.17042</name>
</gene>
<evidence type="ECO:0000313" key="11">
    <source>
        <dbReference type="EMBL" id="JAS29475.1"/>
    </source>
</evidence>
<evidence type="ECO:0000256" key="7">
    <source>
        <dbReference type="ARBA" id="ARBA00023034"/>
    </source>
</evidence>
<sequence length="394" mass="46743">MRQLIALRCCVFFVLSVSVIIYVYGWHKTTNSVEEARRKLLSLPDVQIQTISSSLISESNERTDIFFLKAHKCASSTLQNIFLRFGYSRELDFVLPHNNNYIGSPQHFKKSMIVDDLTSSSGKYNIFTHHTRYSFEQMKAVMKEGAAFVTILRDPTTLFESIYSYYSLNKAFNLSFDDLLRNPYKIHKFNHRYLKKIGLNQMSFDLGMPEEFFNLDAKIQYYINKIDNEFELVMISEYIEASLVLLCDLMNWPLENVIFLKLNSRPDISKHILTDNDRDVIRKFNHADTMLYDYFLNKFRNQIKDYGEERMEENISKLIHLNNNFSYRCVDGINLKGYGHTKAYNLRHSDDWLCYYAARPELEFTEEIRNYQKNKFKVLTKLRNFMNNTSEEKR</sequence>
<keyword evidence="9" id="KW-0325">Glycoprotein</keyword>
<keyword evidence="7" id="KW-0333">Golgi apparatus</keyword>
<evidence type="ECO:0000256" key="1">
    <source>
        <dbReference type="ARBA" id="ARBA00004323"/>
    </source>
</evidence>
<keyword evidence="8 10" id="KW-0472">Membrane</keyword>
<dbReference type="EMBL" id="GEDC01007823">
    <property type="protein sequence ID" value="JAS29475.1"/>
    <property type="molecule type" value="Transcribed_RNA"/>
</dbReference>
<comment type="similarity">
    <text evidence="2">Belongs to the galactose-3-O-sulfotransferase family.</text>
</comment>